<evidence type="ECO:0000313" key="2">
    <source>
        <dbReference type="Proteomes" id="UP000711614"/>
    </source>
</evidence>
<sequence>MPTFHVDEHVRQGAAPLVLLEPVVQPAYSLPVSAPRGAVRHANNTHVDVG</sequence>
<dbReference type="EMBL" id="JAGIOI010000001">
    <property type="protein sequence ID" value="MBP2413968.1"/>
    <property type="molecule type" value="Genomic_DNA"/>
</dbReference>
<proteinExistence type="predicted"/>
<name>A0ABS4Z138_9MICC</name>
<accession>A0ABS4Z138</accession>
<dbReference type="Proteomes" id="UP000711614">
    <property type="component" value="Unassembled WGS sequence"/>
</dbReference>
<gene>
    <name evidence="1" type="ORF">JOF48_002767</name>
</gene>
<protein>
    <submittedName>
        <fullName evidence="1">Uncharacterized protein</fullName>
    </submittedName>
</protein>
<organism evidence="1 2">
    <name type="scientific">Arthrobacter stackebrandtii</name>
    <dbReference type="NCBI Taxonomy" id="272161"/>
    <lineage>
        <taxon>Bacteria</taxon>
        <taxon>Bacillati</taxon>
        <taxon>Actinomycetota</taxon>
        <taxon>Actinomycetes</taxon>
        <taxon>Micrococcales</taxon>
        <taxon>Micrococcaceae</taxon>
        <taxon>Arthrobacter</taxon>
    </lineage>
</organism>
<evidence type="ECO:0000313" key="1">
    <source>
        <dbReference type="EMBL" id="MBP2413968.1"/>
    </source>
</evidence>
<keyword evidence="2" id="KW-1185">Reference proteome</keyword>
<reference evidence="1 2" key="1">
    <citation type="submission" date="2021-03" db="EMBL/GenBank/DDBJ databases">
        <title>Sequencing the genomes of 1000 actinobacteria strains.</title>
        <authorList>
            <person name="Klenk H.-P."/>
        </authorList>
    </citation>
    <scope>NUCLEOTIDE SEQUENCE [LARGE SCALE GENOMIC DNA]</scope>
    <source>
        <strain evidence="1 2">DSM 16005</strain>
    </source>
</reference>
<dbReference type="RefSeq" id="WP_209681592.1">
    <property type="nucleotide sequence ID" value="NZ_JAGIOI010000001.1"/>
</dbReference>
<comment type="caution">
    <text evidence="1">The sequence shown here is derived from an EMBL/GenBank/DDBJ whole genome shotgun (WGS) entry which is preliminary data.</text>
</comment>